<evidence type="ECO:0000313" key="1">
    <source>
        <dbReference type="EMBL" id="MCY8123068.1"/>
    </source>
</evidence>
<organism evidence="1 2">
    <name type="scientific">Bacillus spizizenii</name>
    <name type="common">Bacillus subtilis subsp. spizizenii</name>
    <dbReference type="NCBI Taxonomy" id="96241"/>
    <lineage>
        <taxon>Bacteria</taxon>
        <taxon>Bacillati</taxon>
        <taxon>Bacillota</taxon>
        <taxon>Bacilli</taxon>
        <taxon>Bacillales</taxon>
        <taxon>Bacillaceae</taxon>
        <taxon>Bacillus</taxon>
    </lineage>
</organism>
<gene>
    <name evidence="1" type="ORF">MOC45_21235</name>
</gene>
<protein>
    <submittedName>
        <fullName evidence="1">Uncharacterized protein</fullName>
    </submittedName>
</protein>
<dbReference type="AlphaFoldDB" id="A0A9Q4DSV1"/>
<sequence>MDGIFHETTETAHKAKPTLRLTTEQHTAFSMLKAKGVDNALATIYYSENGHGVWSSHFKPLNEINRENLAKAITGATRVQVVKTKLEKYQELLDNAEARTVSSRVHEQIVINQAVVNVMRKVIAIETESE</sequence>
<evidence type="ECO:0000313" key="2">
    <source>
        <dbReference type="Proteomes" id="UP001070352"/>
    </source>
</evidence>
<dbReference type="EMBL" id="JALANJ010000053">
    <property type="protein sequence ID" value="MCY8123068.1"/>
    <property type="molecule type" value="Genomic_DNA"/>
</dbReference>
<comment type="caution">
    <text evidence="1">The sequence shown here is derived from an EMBL/GenBank/DDBJ whole genome shotgun (WGS) entry which is preliminary data.</text>
</comment>
<reference evidence="1" key="1">
    <citation type="submission" date="2022-02" db="EMBL/GenBank/DDBJ databases">
        <title>Crop Bioprotection Bacillus Genome Sequencing.</title>
        <authorList>
            <person name="Dunlap C."/>
        </authorList>
    </citation>
    <scope>NUCLEOTIDE SEQUENCE</scope>
    <source>
        <strain evidence="1">M18B4</strain>
    </source>
</reference>
<name>A0A9Q4DSV1_BACSC</name>
<proteinExistence type="predicted"/>
<accession>A0A9Q4DSV1</accession>
<dbReference type="Proteomes" id="UP001070352">
    <property type="component" value="Unassembled WGS sequence"/>
</dbReference>